<organism evidence="2">
    <name type="scientific">freshwater metagenome</name>
    <dbReference type="NCBI Taxonomy" id="449393"/>
    <lineage>
        <taxon>unclassified sequences</taxon>
        <taxon>metagenomes</taxon>
        <taxon>ecological metagenomes</taxon>
    </lineage>
</organism>
<name>A0A6J6L2L9_9ZZZZ</name>
<dbReference type="EMBL" id="CAEZWF010000022">
    <property type="protein sequence ID" value="CAB4654824.1"/>
    <property type="molecule type" value="Genomic_DNA"/>
</dbReference>
<evidence type="ECO:0000313" key="1">
    <source>
        <dbReference type="EMBL" id="CAB4647869.1"/>
    </source>
</evidence>
<reference evidence="2" key="1">
    <citation type="submission" date="2020-05" db="EMBL/GenBank/DDBJ databases">
        <authorList>
            <person name="Chiriac C."/>
            <person name="Salcher M."/>
            <person name="Ghai R."/>
            <person name="Kavagutti S V."/>
        </authorList>
    </citation>
    <scope>NUCLEOTIDE SEQUENCE</scope>
</reference>
<dbReference type="EMBL" id="CAEZVW010000074">
    <property type="protein sequence ID" value="CAB4647869.1"/>
    <property type="molecule type" value="Genomic_DNA"/>
</dbReference>
<protein>
    <submittedName>
        <fullName evidence="2">Unannotated protein</fullName>
    </submittedName>
</protein>
<gene>
    <name evidence="1" type="ORF">UFOPK2157_01068</name>
    <name evidence="2" type="ORF">UFOPK2228_00820</name>
</gene>
<evidence type="ECO:0000313" key="2">
    <source>
        <dbReference type="EMBL" id="CAB4654824.1"/>
    </source>
</evidence>
<sequence>MVFAVAMPPMTEPPTIAPRTKPEITLRGVFTEFSLSSTIPSTSFLLLHSLLHLILRDVLELTYSLLIGNRTSEKVFTTPSQSKHPRF</sequence>
<dbReference type="AlphaFoldDB" id="A0A6J6L2L9"/>
<accession>A0A6J6L2L9</accession>
<proteinExistence type="predicted"/>